<feature type="region of interest" description="Disordered" evidence="9">
    <location>
        <begin position="1"/>
        <end position="22"/>
    </location>
</feature>
<keyword evidence="13" id="KW-1185">Reference proteome</keyword>
<keyword evidence="10" id="KW-0472">Membrane</keyword>
<evidence type="ECO:0000256" key="5">
    <source>
        <dbReference type="ARBA" id="ARBA00022723"/>
    </source>
</evidence>
<dbReference type="InterPro" id="IPR006121">
    <property type="entry name" value="HMA_dom"/>
</dbReference>
<dbReference type="PANTHER" id="PTHR43520:SF5">
    <property type="entry name" value="CATION-TRANSPORTING P-TYPE ATPASE-RELATED"/>
    <property type="match status" value="1"/>
</dbReference>
<dbReference type="EMBL" id="JAHWXP010000005">
    <property type="protein sequence ID" value="MBY8338291.1"/>
    <property type="molecule type" value="Genomic_DNA"/>
</dbReference>
<feature type="transmembrane region" description="Helical" evidence="10">
    <location>
        <begin position="141"/>
        <end position="163"/>
    </location>
</feature>
<keyword evidence="4" id="KW-0597">Phosphoprotein</keyword>
<reference evidence="12 13" key="1">
    <citation type="submission" date="2021-07" db="EMBL/GenBank/DDBJ databases">
        <title>Alteriqipengyuania abyssalis NZ-12B nov, sp.nov isolated from deep sea sponge in pacific ocean.</title>
        <authorList>
            <person name="Tareen S."/>
            <person name="Wink J."/>
        </authorList>
    </citation>
    <scope>NUCLEOTIDE SEQUENCE [LARGE SCALE GENOMIC DNA]</scope>
    <source>
        <strain evidence="12 13">NZ-12B</strain>
    </source>
</reference>
<evidence type="ECO:0000256" key="8">
    <source>
        <dbReference type="ARBA" id="ARBA00023065"/>
    </source>
</evidence>
<evidence type="ECO:0000256" key="6">
    <source>
        <dbReference type="ARBA" id="ARBA00022842"/>
    </source>
</evidence>
<name>A0ABS7PH27_9SPHN</name>
<evidence type="ECO:0000256" key="10">
    <source>
        <dbReference type="SAM" id="Phobius"/>
    </source>
</evidence>
<evidence type="ECO:0000256" key="7">
    <source>
        <dbReference type="ARBA" id="ARBA00022967"/>
    </source>
</evidence>
<dbReference type="PROSITE" id="PS50846">
    <property type="entry name" value="HMA_2"/>
    <property type="match status" value="1"/>
</dbReference>
<evidence type="ECO:0000256" key="9">
    <source>
        <dbReference type="SAM" id="MobiDB-lite"/>
    </source>
</evidence>
<feature type="non-terminal residue" evidence="12">
    <location>
        <position position="257"/>
    </location>
</feature>
<evidence type="ECO:0000259" key="11">
    <source>
        <dbReference type="PROSITE" id="PS50846"/>
    </source>
</evidence>
<organism evidence="12 13">
    <name type="scientific">Alteriqipengyuania abyssalis</name>
    <dbReference type="NCBI Taxonomy" id="2860200"/>
    <lineage>
        <taxon>Bacteria</taxon>
        <taxon>Pseudomonadati</taxon>
        <taxon>Pseudomonadota</taxon>
        <taxon>Alphaproteobacteria</taxon>
        <taxon>Sphingomonadales</taxon>
        <taxon>Erythrobacteraceae</taxon>
        <taxon>Alteriqipengyuania</taxon>
    </lineage>
</organism>
<accession>A0ABS7PH27</accession>
<keyword evidence="10" id="KW-0812">Transmembrane</keyword>
<dbReference type="SUPFAM" id="SSF55008">
    <property type="entry name" value="HMA, heavy metal-associated domain"/>
    <property type="match status" value="1"/>
</dbReference>
<comment type="caution">
    <text evidence="12">The sequence shown here is derived from an EMBL/GenBank/DDBJ whole genome shotgun (WGS) entry which is preliminary data.</text>
</comment>
<dbReference type="Gene3D" id="3.30.70.100">
    <property type="match status" value="1"/>
</dbReference>
<dbReference type="PANTHER" id="PTHR43520">
    <property type="entry name" value="ATP7, ISOFORM B"/>
    <property type="match status" value="1"/>
</dbReference>
<sequence length="257" mass="26827">MNTSVDAPPIAPTAPSAANAPASLQTTRLTVPGMRCAGCISKVERGLLALDGVSAARVNLSAKRVTVDHAEALDDLALVEALERIGFEAQAIESPTAPPAPPDRELTKALAVAGFGMMNIMLLSVSVWSGADGATRELFHWLSALIALPVIAYAGRPFFGSALTALRHGRTNMDVPISIGVLLATGLSLYETATGGENAFFDGATMLLFFLLARRALAAALRSRPRPRTPPLPSRRGPHATAPLPDGPTRPAPCPDP</sequence>
<feature type="compositionally biased region" description="Low complexity" evidence="9">
    <location>
        <begin position="13"/>
        <end position="22"/>
    </location>
</feature>
<keyword evidence="2" id="KW-0813">Transport</keyword>
<feature type="region of interest" description="Disordered" evidence="9">
    <location>
        <begin position="222"/>
        <end position="257"/>
    </location>
</feature>
<evidence type="ECO:0000256" key="3">
    <source>
        <dbReference type="ARBA" id="ARBA00022475"/>
    </source>
</evidence>
<keyword evidence="3" id="KW-1003">Cell membrane</keyword>
<keyword evidence="10" id="KW-1133">Transmembrane helix</keyword>
<keyword evidence="7" id="KW-1278">Translocase</keyword>
<proteinExistence type="predicted"/>
<evidence type="ECO:0000256" key="1">
    <source>
        <dbReference type="ARBA" id="ARBA00004651"/>
    </source>
</evidence>
<feature type="transmembrane region" description="Helical" evidence="10">
    <location>
        <begin position="199"/>
        <end position="217"/>
    </location>
</feature>
<feature type="domain" description="HMA" evidence="11">
    <location>
        <begin position="25"/>
        <end position="90"/>
    </location>
</feature>
<evidence type="ECO:0000256" key="4">
    <source>
        <dbReference type="ARBA" id="ARBA00022553"/>
    </source>
</evidence>
<dbReference type="RefSeq" id="WP_222825789.1">
    <property type="nucleotide sequence ID" value="NZ_JAHWXP010000005.1"/>
</dbReference>
<feature type="transmembrane region" description="Helical" evidence="10">
    <location>
        <begin position="109"/>
        <end position="129"/>
    </location>
</feature>
<dbReference type="Proteomes" id="UP000759298">
    <property type="component" value="Unassembled WGS sequence"/>
</dbReference>
<dbReference type="Pfam" id="PF00403">
    <property type="entry name" value="HMA"/>
    <property type="match status" value="1"/>
</dbReference>
<evidence type="ECO:0000313" key="12">
    <source>
        <dbReference type="EMBL" id="MBY8338291.1"/>
    </source>
</evidence>
<comment type="subcellular location">
    <subcellularLocation>
        <location evidence="1">Cell membrane</location>
        <topology evidence="1">Multi-pass membrane protein</topology>
    </subcellularLocation>
</comment>
<keyword evidence="5" id="KW-0479">Metal-binding</keyword>
<dbReference type="CDD" id="cd00371">
    <property type="entry name" value="HMA"/>
    <property type="match status" value="1"/>
</dbReference>
<feature type="compositionally biased region" description="Pro residues" evidence="9">
    <location>
        <begin position="245"/>
        <end position="257"/>
    </location>
</feature>
<keyword evidence="6" id="KW-0460">Magnesium</keyword>
<dbReference type="InterPro" id="IPR017969">
    <property type="entry name" value="Heavy-metal-associated_CS"/>
</dbReference>
<evidence type="ECO:0000313" key="13">
    <source>
        <dbReference type="Proteomes" id="UP000759298"/>
    </source>
</evidence>
<evidence type="ECO:0000256" key="2">
    <source>
        <dbReference type="ARBA" id="ARBA00022448"/>
    </source>
</evidence>
<dbReference type="PROSITE" id="PS01047">
    <property type="entry name" value="HMA_1"/>
    <property type="match status" value="1"/>
</dbReference>
<protein>
    <submittedName>
        <fullName evidence="12">Heavy metal translocating P-type ATPase</fullName>
    </submittedName>
</protein>
<gene>
    <name evidence="12" type="ORF">KYN89_14675</name>
</gene>
<dbReference type="InterPro" id="IPR036163">
    <property type="entry name" value="HMA_dom_sf"/>
</dbReference>
<keyword evidence="8" id="KW-0406">Ion transport</keyword>